<feature type="non-terminal residue" evidence="2">
    <location>
        <position position="165"/>
    </location>
</feature>
<evidence type="ECO:0000313" key="3">
    <source>
        <dbReference type="Proteomes" id="UP001445076"/>
    </source>
</evidence>
<keyword evidence="3" id="KW-1185">Reference proteome</keyword>
<comment type="caution">
    <text evidence="2">The sequence shown here is derived from an EMBL/GenBank/DDBJ whole genome shotgun (WGS) entry which is preliminary data.</text>
</comment>
<gene>
    <name evidence="2" type="ORF">OTU49_006257</name>
</gene>
<accession>A0AAW0WSX1</accession>
<feature type="compositionally biased region" description="Basic and acidic residues" evidence="1">
    <location>
        <begin position="128"/>
        <end position="154"/>
    </location>
</feature>
<sequence>MLWVVSNREGKEMGGFTSQVVVVLVTLLTCQGHCLTLHGSLARQAVVASTFYLRVTTCSLLLKESHCDTTLGDQLQFRAVVEDAVSAENPHNPHHHHSNHQPLPPPSSPLPSSSSAAPPQQQRLRLQLFHDDENIGGEHVREETAQSPGREKFSLHQRSIRSLEG</sequence>
<protein>
    <submittedName>
        <fullName evidence="2">Uncharacterized protein</fullName>
    </submittedName>
</protein>
<feature type="compositionally biased region" description="Low complexity" evidence="1">
    <location>
        <begin position="110"/>
        <end position="127"/>
    </location>
</feature>
<feature type="region of interest" description="Disordered" evidence="1">
    <location>
        <begin position="83"/>
        <end position="165"/>
    </location>
</feature>
<dbReference type="Proteomes" id="UP001445076">
    <property type="component" value="Unassembled WGS sequence"/>
</dbReference>
<evidence type="ECO:0000256" key="1">
    <source>
        <dbReference type="SAM" id="MobiDB-lite"/>
    </source>
</evidence>
<dbReference type="EMBL" id="JARKIK010000052">
    <property type="protein sequence ID" value="KAK8733940.1"/>
    <property type="molecule type" value="Genomic_DNA"/>
</dbReference>
<proteinExistence type="predicted"/>
<reference evidence="2 3" key="1">
    <citation type="journal article" date="2024" name="BMC Genomics">
        <title>Genome assembly of redclaw crayfish (Cherax quadricarinatus) provides insights into its immune adaptation and hypoxia tolerance.</title>
        <authorList>
            <person name="Liu Z."/>
            <person name="Zheng J."/>
            <person name="Li H."/>
            <person name="Fang K."/>
            <person name="Wang S."/>
            <person name="He J."/>
            <person name="Zhou D."/>
            <person name="Weng S."/>
            <person name="Chi M."/>
            <person name="Gu Z."/>
            <person name="He J."/>
            <person name="Li F."/>
            <person name="Wang M."/>
        </authorList>
    </citation>
    <scope>NUCLEOTIDE SEQUENCE [LARGE SCALE GENOMIC DNA]</scope>
    <source>
        <strain evidence="2">ZL_2023a</strain>
    </source>
</reference>
<evidence type="ECO:0000313" key="2">
    <source>
        <dbReference type="EMBL" id="KAK8733940.1"/>
    </source>
</evidence>
<name>A0AAW0WSX1_CHEQU</name>
<dbReference type="AlphaFoldDB" id="A0AAW0WSX1"/>
<organism evidence="2 3">
    <name type="scientific">Cherax quadricarinatus</name>
    <name type="common">Australian red claw crayfish</name>
    <dbReference type="NCBI Taxonomy" id="27406"/>
    <lineage>
        <taxon>Eukaryota</taxon>
        <taxon>Metazoa</taxon>
        <taxon>Ecdysozoa</taxon>
        <taxon>Arthropoda</taxon>
        <taxon>Crustacea</taxon>
        <taxon>Multicrustacea</taxon>
        <taxon>Malacostraca</taxon>
        <taxon>Eumalacostraca</taxon>
        <taxon>Eucarida</taxon>
        <taxon>Decapoda</taxon>
        <taxon>Pleocyemata</taxon>
        <taxon>Astacidea</taxon>
        <taxon>Parastacoidea</taxon>
        <taxon>Parastacidae</taxon>
        <taxon>Cherax</taxon>
    </lineage>
</organism>